<feature type="repeat" description="ANK" evidence="3">
    <location>
        <begin position="101"/>
        <end position="133"/>
    </location>
</feature>
<dbReference type="Proteomes" id="UP001423409">
    <property type="component" value="Unassembled WGS sequence"/>
</dbReference>
<keyword evidence="5" id="KW-1185">Reference proteome</keyword>
<dbReference type="InterPro" id="IPR036770">
    <property type="entry name" value="Ankyrin_rpt-contain_sf"/>
</dbReference>
<dbReference type="SMART" id="SM00248">
    <property type="entry name" value="ANK"/>
    <property type="match status" value="5"/>
</dbReference>
<feature type="repeat" description="ANK" evidence="3">
    <location>
        <begin position="43"/>
        <end position="75"/>
    </location>
</feature>
<accession>A0ABP9UDH1</accession>
<gene>
    <name evidence="4" type="ORF">Dcae01_00259</name>
</gene>
<evidence type="ECO:0008006" key="6">
    <source>
        <dbReference type="Google" id="ProtNLM"/>
    </source>
</evidence>
<dbReference type="PANTHER" id="PTHR24198:SF194">
    <property type="entry name" value="INVERSIN-A"/>
    <property type="match status" value="1"/>
</dbReference>
<evidence type="ECO:0000256" key="1">
    <source>
        <dbReference type="ARBA" id="ARBA00022737"/>
    </source>
</evidence>
<comment type="caution">
    <text evidence="4">The sequence shown here is derived from an EMBL/GenBank/DDBJ whole genome shotgun (WGS) entry which is preliminary data.</text>
</comment>
<protein>
    <recommendedName>
        <fullName evidence="6">Ankyrin repeat domain-containing protein</fullName>
    </recommendedName>
</protein>
<feature type="repeat" description="ANK" evidence="3">
    <location>
        <begin position="169"/>
        <end position="201"/>
    </location>
</feature>
<evidence type="ECO:0000313" key="4">
    <source>
        <dbReference type="EMBL" id="GAA5438766.1"/>
    </source>
</evidence>
<evidence type="ECO:0000313" key="5">
    <source>
        <dbReference type="Proteomes" id="UP001423409"/>
    </source>
</evidence>
<evidence type="ECO:0000256" key="3">
    <source>
        <dbReference type="PROSITE-ProRule" id="PRU00023"/>
    </source>
</evidence>
<dbReference type="SUPFAM" id="SSF48403">
    <property type="entry name" value="Ankyrin repeat"/>
    <property type="match status" value="1"/>
</dbReference>
<dbReference type="PROSITE" id="PS50088">
    <property type="entry name" value="ANK_REPEAT"/>
    <property type="match status" value="4"/>
</dbReference>
<keyword evidence="1" id="KW-0677">Repeat</keyword>
<organism evidence="4 5">
    <name type="scientific">Deinococcus caeni</name>
    <dbReference type="NCBI Taxonomy" id="569127"/>
    <lineage>
        <taxon>Bacteria</taxon>
        <taxon>Thermotogati</taxon>
        <taxon>Deinococcota</taxon>
        <taxon>Deinococci</taxon>
        <taxon>Deinococcales</taxon>
        <taxon>Deinococcaceae</taxon>
        <taxon>Deinococcus</taxon>
    </lineage>
</organism>
<dbReference type="Gene3D" id="1.25.40.20">
    <property type="entry name" value="Ankyrin repeat-containing domain"/>
    <property type="match status" value="2"/>
</dbReference>
<dbReference type="InterPro" id="IPR002110">
    <property type="entry name" value="Ankyrin_rpt"/>
</dbReference>
<evidence type="ECO:0000256" key="2">
    <source>
        <dbReference type="ARBA" id="ARBA00023043"/>
    </source>
</evidence>
<sequence>MTDGATVGDREAAFFLAIKTRDEALLRALVDGDAGLLGLPSPMGVSPVLFAVYYGRPDMARVLVELGAPLNVFEAAALGDEAALVRGLDADPALVHGVSGDGFSPLGLAAFFGHAGAAEALLSRGADVNAVSRNAMGVTPLHSAVAGGHAGLARALVMAGADVNAAQAGGFTPLMAAAQNGDAGLVLFLRGRGARVDAVTDAGQGAADLAREEGHAALADSLDGPLDAGAAPL</sequence>
<dbReference type="PANTHER" id="PTHR24198">
    <property type="entry name" value="ANKYRIN REPEAT AND PROTEIN KINASE DOMAIN-CONTAINING PROTEIN"/>
    <property type="match status" value="1"/>
</dbReference>
<proteinExistence type="predicted"/>
<dbReference type="Pfam" id="PF12796">
    <property type="entry name" value="Ank_2"/>
    <property type="match status" value="1"/>
</dbReference>
<feature type="repeat" description="ANK" evidence="3">
    <location>
        <begin position="136"/>
        <end position="168"/>
    </location>
</feature>
<dbReference type="EMBL" id="BAABQU010000002">
    <property type="protein sequence ID" value="GAA5438766.1"/>
    <property type="molecule type" value="Genomic_DNA"/>
</dbReference>
<name>A0ABP9UDH1_9DEIO</name>
<reference evidence="4 5" key="1">
    <citation type="submission" date="2024-02" db="EMBL/GenBank/DDBJ databases">
        <title>Deinococcus caeni NBRC 101312.</title>
        <authorList>
            <person name="Ichikawa N."/>
            <person name="Katano-Makiyama Y."/>
            <person name="Hidaka K."/>
        </authorList>
    </citation>
    <scope>NUCLEOTIDE SEQUENCE [LARGE SCALE GENOMIC DNA]</scope>
    <source>
        <strain evidence="4 5">NBRC 101312</strain>
    </source>
</reference>
<dbReference type="PROSITE" id="PS50297">
    <property type="entry name" value="ANK_REP_REGION"/>
    <property type="match status" value="4"/>
</dbReference>
<keyword evidence="2 3" id="KW-0040">ANK repeat</keyword>
<dbReference type="RefSeq" id="WP_345440824.1">
    <property type="nucleotide sequence ID" value="NZ_BAABQU010000002.1"/>
</dbReference>